<evidence type="ECO:0000313" key="3">
    <source>
        <dbReference type="Proteomes" id="UP000498980"/>
    </source>
</evidence>
<dbReference type="SUPFAM" id="SSF53927">
    <property type="entry name" value="Cytidine deaminase-like"/>
    <property type="match status" value="1"/>
</dbReference>
<accession>A0A7J0CF54</accession>
<dbReference type="AlphaFoldDB" id="A0A7J0CF54"/>
<feature type="region of interest" description="Disordered" evidence="1">
    <location>
        <begin position="55"/>
        <end position="122"/>
    </location>
</feature>
<dbReference type="GO" id="GO:0003824">
    <property type="term" value="F:catalytic activity"/>
    <property type="evidence" value="ECO:0007669"/>
    <property type="project" value="InterPro"/>
</dbReference>
<keyword evidence="3" id="KW-1185">Reference proteome</keyword>
<dbReference type="EMBL" id="BLWC01000001">
    <property type="protein sequence ID" value="GFN01122.1"/>
    <property type="molecule type" value="Genomic_DNA"/>
</dbReference>
<dbReference type="InterPro" id="IPR016193">
    <property type="entry name" value="Cytidine_deaminase-like"/>
</dbReference>
<gene>
    <name evidence="2" type="ORF">Sfulv_59320</name>
</gene>
<protein>
    <recommendedName>
        <fullName evidence="4">CMP/dCMP-type deaminase domain-containing protein</fullName>
    </recommendedName>
</protein>
<comment type="caution">
    <text evidence="2">The sequence shown here is derived from an EMBL/GenBank/DDBJ whole genome shotgun (WGS) entry which is preliminary data.</text>
</comment>
<dbReference type="Proteomes" id="UP000498980">
    <property type="component" value="Unassembled WGS sequence"/>
</dbReference>
<proteinExistence type="predicted"/>
<organism evidence="2 3">
    <name type="scientific">Streptomyces fulvorobeus</name>
    <dbReference type="NCBI Taxonomy" id="284028"/>
    <lineage>
        <taxon>Bacteria</taxon>
        <taxon>Bacillati</taxon>
        <taxon>Actinomycetota</taxon>
        <taxon>Actinomycetes</taxon>
        <taxon>Kitasatosporales</taxon>
        <taxon>Streptomycetaceae</taxon>
        <taxon>Streptomyces</taxon>
    </lineage>
</organism>
<feature type="compositionally biased region" description="Basic and acidic residues" evidence="1">
    <location>
        <begin position="72"/>
        <end position="81"/>
    </location>
</feature>
<name>A0A7J0CF54_9ACTN</name>
<sequence length="122" mass="13643">MFGLVPLRQSRAWRARTVYSSLEPCAKRASRPRPCAQLIRDAGIQRVATAWREPDTFVSGADGTELPLGEAGRTEQTDTRPRPQRLQIPAREDRVASRYTETVPARTRPPSGFEEPPPSHPP</sequence>
<dbReference type="Gene3D" id="3.40.140.10">
    <property type="entry name" value="Cytidine Deaminase, domain 2"/>
    <property type="match status" value="1"/>
</dbReference>
<reference evidence="2 3" key="1">
    <citation type="submission" date="2020-05" db="EMBL/GenBank/DDBJ databases">
        <title>Whole genome shotgun sequence of Streptomyces fulvorobeus NBRC 15897.</title>
        <authorList>
            <person name="Komaki H."/>
            <person name="Tamura T."/>
        </authorList>
    </citation>
    <scope>NUCLEOTIDE SEQUENCE [LARGE SCALE GENOMIC DNA]</scope>
    <source>
        <strain evidence="2 3">NBRC 15897</strain>
    </source>
</reference>
<evidence type="ECO:0000256" key="1">
    <source>
        <dbReference type="SAM" id="MobiDB-lite"/>
    </source>
</evidence>
<evidence type="ECO:0008006" key="4">
    <source>
        <dbReference type="Google" id="ProtNLM"/>
    </source>
</evidence>
<evidence type="ECO:0000313" key="2">
    <source>
        <dbReference type="EMBL" id="GFN01122.1"/>
    </source>
</evidence>